<feature type="domain" description="Helicase ATP-binding" evidence="14">
    <location>
        <begin position="179"/>
        <end position="437"/>
    </location>
</feature>
<sequence>MLYRLSVRTLVEYVYRSGSISSRFRAAVSFSEGTKAHNKVQNEYSGNDQSEVFLRADIPYEELVFTLEGRCDGLLFSGNGVTVEEIKSTGGELVNIEEYSYPVHWAQAQCYAYIYAMDHGLSEITVKLTYYQTVSEEQKSFLRIYSSSELQQFIIEMLEGFYPYAKWRINHIAERDDSIAKLEFPFPEYRSGQRKLAGAVYKTIEEKRSLFADAPTGIGKTISVSFPAVKSIGAGHAKRIFYLTAKTIARKAAEDAFSRMLDAGLKLKVVVITAKDKICFNRNEACSMGSCEFTEGYYDRLNNALLDLLMNEGLINRQVIEAYALKHRLCPFEFSLDAAFASDAVICDYNYIFDPRVSLKRLLEEQKRQTVLLIDEAHNLVERGRDMFSAILHKKAFLDLQRKYKGNNYAIFEVSSNINNYFIALKKQCGEEKKLVSKQLPNEILPLLEKFSEAAESVLIVNSNNDSALLEVYFQVHSFIRIAKLFDESFVTYAEATKNEVSMKLFCLDPSLHLKRMGKGFCAKVHFSATLAPLAYHTELLGGGEEDYHIAIGSPFSAEQTEVSILPLSTRYKDRPAAIKPIVDLLKEIENKETGNYLVFFPSYQFLREVQDAFMIINPKAEVLVQDTFFTEQDRETFLGSFSEGRNGLLLGFAVMGGIFSEGIDLKGDRLNGVVIIGVGLPQLSFERDIIKNYFQKYGKNGYDYAYVFPGINKVLQAGGRLIRSETDAGKIFLVDDRFLTSRYIRMLPENWRDFHVLN</sequence>
<comment type="similarity">
    <text evidence="13">Belongs to the helicase family. DinG subfamily.</text>
</comment>
<dbReference type="InterPro" id="IPR045028">
    <property type="entry name" value="DinG/Rad3-like"/>
</dbReference>
<keyword evidence="6 15" id="KW-0347">Helicase</keyword>
<dbReference type="InterPro" id="IPR042493">
    <property type="entry name" value="XPD_DNA_FeS"/>
</dbReference>
<name>A0A372LJ98_9BACI</name>
<dbReference type="GO" id="GO:0016818">
    <property type="term" value="F:hydrolase activity, acting on acid anhydrides, in phosphorus-containing anhydrides"/>
    <property type="evidence" value="ECO:0007669"/>
    <property type="project" value="InterPro"/>
</dbReference>
<keyword evidence="11" id="KW-0234">DNA repair</keyword>
<dbReference type="PANTHER" id="PTHR11472:SF34">
    <property type="entry name" value="REGULATOR OF TELOMERE ELONGATION HELICASE 1"/>
    <property type="match status" value="1"/>
</dbReference>
<dbReference type="SUPFAM" id="SSF52540">
    <property type="entry name" value="P-loop containing nucleoside triphosphate hydrolases"/>
    <property type="match status" value="2"/>
</dbReference>
<dbReference type="PANTHER" id="PTHR11472">
    <property type="entry name" value="DNA REPAIR DEAD HELICASE RAD3/XP-D SUBFAMILY MEMBER"/>
    <property type="match status" value="1"/>
</dbReference>
<dbReference type="InterPro" id="IPR006554">
    <property type="entry name" value="Helicase-like_DEXD_c2"/>
</dbReference>
<evidence type="ECO:0000256" key="13">
    <source>
        <dbReference type="ARBA" id="ARBA00038058"/>
    </source>
</evidence>
<dbReference type="GO" id="GO:0051539">
    <property type="term" value="F:4 iron, 4 sulfur cluster binding"/>
    <property type="evidence" value="ECO:0007669"/>
    <property type="project" value="UniProtKB-KW"/>
</dbReference>
<dbReference type="GO" id="GO:0006281">
    <property type="term" value="P:DNA repair"/>
    <property type="evidence" value="ECO:0007669"/>
    <property type="project" value="UniProtKB-KW"/>
</dbReference>
<keyword evidence="10" id="KW-0238">DNA-binding</keyword>
<evidence type="ECO:0000256" key="2">
    <source>
        <dbReference type="ARBA" id="ARBA00022723"/>
    </source>
</evidence>
<evidence type="ECO:0000256" key="9">
    <source>
        <dbReference type="ARBA" id="ARBA00023014"/>
    </source>
</evidence>
<dbReference type="GO" id="GO:0003677">
    <property type="term" value="F:DNA binding"/>
    <property type="evidence" value="ECO:0007669"/>
    <property type="project" value="UniProtKB-KW"/>
</dbReference>
<dbReference type="InterPro" id="IPR011604">
    <property type="entry name" value="PDDEXK-like_dom_sf"/>
</dbReference>
<dbReference type="Gene3D" id="1.10.30.20">
    <property type="entry name" value="Bacterial XPD DNA helicase, FeS cluster domain"/>
    <property type="match status" value="1"/>
</dbReference>
<evidence type="ECO:0000256" key="5">
    <source>
        <dbReference type="ARBA" id="ARBA00022801"/>
    </source>
</evidence>
<evidence type="ECO:0000256" key="4">
    <source>
        <dbReference type="ARBA" id="ARBA00022763"/>
    </source>
</evidence>
<gene>
    <name evidence="15" type="ORF">D0469_17160</name>
</gene>
<dbReference type="GO" id="GO:0005524">
    <property type="term" value="F:ATP binding"/>
    <property type="evidence" value="ECO:0007669"/>
    <property type="project" value="UniProtKB-KW"/>
</dbReference>
<dbReference type="RefSeq" id="WP_117328059.1">
    <property type="nucleotide sequence ID" value="NZ_QVTE01000051.1"/>
</dbReference>
<dbReference type="Proteomes" id="UP000264541">
    <property type="component" value="Unassembled WGS sequence"/>
</dbReference>
<proteinExistence type="inferred from homology"/>
<dbReference type="SMART" id="SM00491">
    <property type="entry name" value="HELICc2"/>
    <property type="match status" value="1"/>
</dbReference>
<evidence type="ECO:0000256" key="8">
    <source>
        <dbReference type="ARBA" id="ARBA00023004"/>
    </source>
</evidence>
<dbReference type="InterPro" id="IPR010614">
    <property type="entry name" value="RAD3-like_helicase_DEAD"/>
</dbReference>
<keyword evidence="12" id="KW-0413">Isomerase</keyword>
<dbReference type="OrthoDB" id="9765586at2"/>
<evidence type="ECO:0000313" key="15">
    <source>
        <dbReference type="EMBL" id="RFU66475.1"/>
    </source>
</evidence>
<comment type="caution">
    <text evidence="15">The sequence shown here is derived from an EMBL/GenBank/DDBJ whole genome shotgun (WGS) entry which is preliminary data.</text>
</comment>
<reference evidence="15 16" key="1">
    <citation type="submission" date="2018-08" db="EMBL/GenBank/DDBJ databases">
        <title>Bacillus chawlae sp. nov., Bacillus glennii sp. nov., and Bacillus saganii sp. nov. Isolated from the Vehicle Assembly Building at Kennedy Space Center where the Viking Spacecraft were Assembled.</title>
        <authorList>
            <person name="Seuylemezian A."/>
            <person name="Vaishampayan P."/>
        </authorList>
    </citation>
    <scope>NUCLEOTIDE SEQUENCE [LARGE SCALE GENOMIC DNA]</scope>
    <source>
        <strain evidence="15 16">V47-23a</strain>
    </source>
</reference>
<dbReference type="InterPro" id="IPR027417">
    <property type="entry name" value="P-loop_NTPase"/>
</dbReference>
<dbReference type="InterPro" id="IPR006555">
    <property type="entry name" value="ATP-dep_Helicase_C"/>
</dbReference>
<dbReference type="Gene3D" id="1.10.275.40">
    <property type="match status" value="1"/>
</dbReference>
<evidence type="ECO:0000256" key="1">
    <source>
        <dbReference type="ARBA" id="ARBA00022485"/>
    </source>
</evidence>
<keyword evidence="9" id="KW-0411">Iron-sulfur</keyword>
<evidence type="ECO:0000256" key="12">
    <source>
        <dbReference type="ARBA" id="ARBA00023235"/>
    </source>
</evidence>
<evidence type="ECO:0000313" key="16">
    <source>
        <dbReference type="Proteomes" id="UP000264541"/>
    </source>
</evidence>
<keyword evidence="16" id="KW-1185">Reference proteome</keyword>
<keyword evidence="1" id="KW-0004">4Fe-4S</keyword>
<dbReference type="InterPro" id="IPR014013">
    <property type="entry name" value="Helic_SF1/SF2_ATP-bd_DinG/Rad3"/>
</dbReference>
<keyword evidence="5" id="KW-0378">Hydrolase</keyword>
<dbReference type="GO" id="GO:0003678">
    <property type="term" value="F:DNA helicase activity"/>
    <property type="evidence" value="ECO:0007669"/>
    <property type="project" value="InterPro"/>
</dbReference>
<keyword evidence="7" id="KW-0067">ATP-binding</keyword>
<dbReference type="Pfam" id="PF13307">
    <property type="entry name" value="Helicase_C_2"/>
    <property type="match status" value="1"/>
</dbReference>
<dbReference type="GO" id="GO:0046872">
    <property type="term" value="F:metal ion binding"/>
    <property type="evidence" value="ECO:0007669"/>
    <property type="project" value="UniProtKB-KW"/>
</dbReference>
<dbReference type="Pfam" id="PF06733">
    <property type="entry name" value="DEAD_2"/>
    <property type="match status" value="1"/>
</dbReference>
<keyword evidence="8" id="KW-0408">Iron</keyword>
<keyword evidence="4" id="KW-0227">DNA damage</keyword>
<evidence type="ECO:0000256" key="6">
    <source>
        <dbReference type="ARBA" id="ARBA00022806"/>
    </source>
</evidence>
<dbReference type="Gene3D" id="3.40.50.300">
    <property type="entry name" value="P-loop containing nucleotide triphosphate hydrolases"/>
    <property type="match status" value="2"/>
</dbReference>
<dbReference type="PROSITE" id="PS51193">
    <property type="entry name" value="HELICASE_ATP_BIND_2"/>
    <property type="match status" value="1"/>
</dbReference>
<keyword evidence="2" id="KW-0479">Metal-binding</keyword>
<evidence type="ECO:0000256" key="10">
    <source>
        <dbReference type="ARBA" id="ARBA00023125"/>
    </source>
</evidence>
<organism evidence="15 16">
    <name type="scientific">Peribacillus saganii</name>
    <dbReference type="NCBI Taxonomy" id="2303992"/>
    <lineage>
        <taxon>Bacteria</taxon>
        <taxon>Bacillati</taxon>
        <taxon>Bacillota</taxon>
        <taxon>Bacilli</taxon>
        <taxon>Bacillales</taxon>
        <taxon>Bacillaceae</taxon>
        <taxon>Peribacillus</taxon>
    </lineage>
</organism>
<dbReference type="SMART" id="SM00488">
    <property type="entry name" value="DEXDc2"/>
    <property type="match status" value="1"/>
</dbReference>
<dbReference type="EMBL" id="QVTE01000051">
    <property type="protein sequence ID" value="RFU66475.1"/>
    <property type="molecule type" value="Genomic_DNA"/>
</dbReference>
<keyword evidence="3" id="KW-0547">Nucleotide-binding</keyword>
<dbReference type="AlphaFoldDB" id="A0A372LJ98"/>
<protein>
    <submittedName>
        <fullName evidence="15">ATP-dependent DNA helicase</fullName>
    </submittedName>
</protein>
<accession>A0A372LJ98</accession>
<evidence type="ECO:0000259" key="14">
    <source>
        <dbReference type="PROSITE" id="PS51193"/>
    </source>
</evidence>
<evidence type="ECO:0000256" key="11">
    <source>
        <dbReference type="ARBA" id="ARBA00023204"/>
    </source>
</evidence>
<evidence type="ECO:0000256" key="7">
    <source>
        <dbReference type="ARBA" id="ARBA00022840"/>
    </source>
</evidence>
<dbReference type="Gene3D" id="3.90.320.10">
    <property type="match status" value="1"/>
</dbReference>
<evidence type="ECO:0000256" key="3">
    <source>
        <dbReference type="ARBA" id="ARBA00022741"/>
    </source>
</evidence>